<dbReference type="Gene3D" id="3.40.50.620">
    <property type="entry name" value="HUPs"/>
    <property type="match status" value="1"/>
</dbReference>
<dbReference type="GO" id="GO:0032267">
    <property type="term" value="F:tRNA(Ile)-lysidine synthase activity"/>
    <property type="evidence" value="ECO:0007669"/>
    <property type="project" value="UniProtKB-EC"/>
</dbReference>
<dbReference type="RefSeq" id="WP_076382000.1">
    <property type="nucleotide sequence ID" value="NZ_AP017422.1"/>
</dbReference>
<comment type="subcellular location">
    <subcellularLocation>
        <location evidence="1 8">Cytoplasm</location>
    </subcellularLocation>
</comment>
<feature type="domain" description="Lysidine-tRNA(Ile) synthetase C-terminal" evidence="9">
    <location>
        <begin position="375"/>
        <end position="447"/>
    </location>
</feature>
<dbReference type="InterPro" id="IPR012795">
    <property type="entry name" value="tRNA_Ile_lys_synt_N"/>
</dbReference>
<comment type="similarity">
    <text evidence="8">Belongs to the tRNA(Ile)-lysidine synthase family.</text>
</comment>
<evidence type="ECO:0000256" key="2">
    <source>
        <dbReference type="ARBA" id="ARBA00022490"/>
    </source>
</evidence>
<evidence type="ECO:0000256" key="4">
    <source>
        <dbReference type="ARBA" id="ARBA00022694"/>
    </source>
</evidence>
<dbReference type="GO" id="GO:0005524">
    <property type="term" value="F:ATP binding"/>
    <property type="evidence" value="ECO:0007669"/>
    <property type="project" value="UniProtKB-UniRule"/>
</dbReference>
<evidence type="ECO:0000313" key="10">
    <source>
        <dbReference type="EMBL" id="SIT32503.1"/>
    </source>
</evidence>
<evidence type="ECO:0000256" key="5">
    <source>
        <dbReference type="ARBA" id="ARBA00022741"/>
    </source>
</evidence>
<proteinExistence type="inferred from homology"/>
<dbReference type="SUPFAM" id="SSF56037">
    <property type="entry name" value="PheT/TilS domain"/>
    <property type="match status" value="1"/>
</dbReference>
<protein>
    <recommendedName>
        <fullName evidence="8">tRNA(Ile)-lysidine synthase</fullName>
        <ecNumber evidence="8">6.3.4.19</ecNumber>
    </recommendedName>
    <alternativeName>
        <fullName evidence="8">tRNA(Ile)-2-lysyl-cytidine synthase</fullName>
    </alternativeName>
    <alternativeName>
        <fullName evidence="8">tRNA(Ile)-lysidine synthetase</fullName>
    </alternativeName>
</protein>
<evidence type="ECO:0000256" key="7">
    <source>
        <dbReference type="ARBA" id="ARBA00048539"/>
    </source>
</evidence>
<gene>
    <name evidence="8" type="primary">tilS</name>
    <name evidence="10" type="ORF">SAMN05421788_111153</name>
</gene>
<comment type="catalytic activity">
    <reaction evidence="7 8">
        <text>cytidine(34) in tRNA(Ile2) + L-lysine + ATP = lysidine(34) in tRNA(Ile2) + AMP + diphosphate + H(+)</text>
        <dbReference type="Rhea" id="RHEA:43744"/>
        <dbReference type="Rhea" id="RHEA-COMP:10625"/>
        <dbReference type="Rhea" id="RHEA-COMP:10670"/>
        <dbReference type="ChEBI" id="CHEBI:15378"/>
        <dbReference type="ChEBI" id="CHEBI:30616"/>
        <dbReference type="ChEBI" id="CHEBI:32551"/>
        <dbReference type="ChEBI" id="CHEBI:33019"/>
        <dbReference type="ChEBI" id="CHEBI:82748"/>
        <dbReference type="ChEBI" id="CHEBI:83665"/>
        <dbReference type="ChEBI" id="CHEBI:456215"/>
        <dbReference type="EC" id="6.3.4.19"/>
    </reaction>
</comment>
<name>A0A173MAW7_9BACT</name>
<organism evidence="10 11">
    <name type="scientific">Filimonas lacunae</name>
    <dbReference type="NCBI Taxonomy" id="477680"/>
    <lineage>
        <taxon>Bacteria</taxon>
        <taxon>Pseudomonadati</taxon>
        <taxon>Bacteroidota</taxon>
        <taxon>Chitinophagia</taxon>
        <taxon>Chitinophagales</taxon>
        <taxon>Chitinophagaceae</taxon>
        <taxon>Filimonas</taxon>
    </lineage>
</organism>
<dbReference type="PANTHER" id="PTHR43033:SF1">
    <property type="entry name" value="TRNA(ILE)-LYSIDINE SYNTHASE-RELATED"/>
    <property type="match status" value="1"/>
</dbReference>
<dbReference type="NCBIfam" id="TIGR02432">
    <property type="entry name" value="lysidine_TilS_N"/>
    <property type="match status" value="1"/>
</dbReference>
<evidence type="ECO:0000256" key="1">
    <source>
        <dbReference type="ARBA" id="ARBA00004496"/>
    </source>
</evidence>
<dbReference type="CDD" id="cd01992">
    <property type="entry name" value="TilS_N"/>
    <property type="match status" value="1"/>
</dbReference>
<dbReference type="InterPro" id="IPR012094">
    <property type="entry name" value="tRNA_Ile_lys_synt"/>
</dbReference>
<evidence type="ECO:0000256" key="6">
    <source>
        <dbReference type="ARBA" id="ARBA00022840"/>
    </source>
</evidence>
<dbReference type="EC" id="6.3.4.19" evidence="8"/>
<dbReference type="InterPro" id="IPR014729">
    <property type="entry name" value="Rossmann-like_a/b/a_fold"/>
</dbReference>
<dbReference type="NCBIfam" id="TIGR02433">
    <property type="entry name" value="lysidine_TilS_C"/>
    <property type="match status" value="1"/>
</dbReference>
<dbReference type="InterPro" id="IPR011063">
    <property type="entry name" value="TilS/TtcA_N"/>
</dbReference>
<keyword evidence="2 8" id="KW-0963">Cytoplasm</keyword>
<dbReference type="AlphaFoldDB" id="A0A173MAW7"/>
<evidence type="ECO:0000259" key="9">
    <source>
        <dbReference type="SMART" id="SM00977"/>
    </source>
</evidence>
<keyword evidence="5 8" id="KW-0547">Nucleotide-binding</keyword>
<keyword evidence="4 8" id="KW-0819">tRNA processing</keyword>
<dbReference type="PANTHER" id="PTHR43033">
    <property type="entry name" value="TRNA(ILE)-LYSIDINE SYNTHASE-RELATED"/>
    <property type="match status" value="1"/>
</dbReference>
<dbReference type="STRING" id="477680.SAMN05421788_111153"/>
<evidence type="ECO:0000313" key="11">
    <source>
        <dbReference type="Proteomes" id="UP000186917"/>
    </source>
</evidence>
<dbReference type="EMBL" id="FTOR01000011">
    <property type="protein sequence ID" value="SIT32503.1"/>
    <property type="molecule type" value="Genomic_DNA"/>
</dbReference>
<feature type="binding site" evidence="8">
    <location>
        <begin position="30"/>
        <end position="35"/>
    </location>
    <ligand>
        <name>ATP</name>
        <dbReference type="ChEBI" id="CHEBI:30616"/>
    </ligand>
</feature>
<dbReference type="SUPFAM" id="SSF52402">
    <property type="entry name" value="Adenine nucleotide alpha hydrolases-like"/>
    <property type="match status" value="1"/>
</dbReference>
<dbReference type="GO" id="GO:0005737">
    <property type="term" value="C:cytoplasm"/>
    <property type="evidence" value="ECO:0007669"/>
    <property type="project" value="UniProtKB-SubCell"/>
</dbReference>
<dbReference type="InterPro" id="IPR012796">
    <property type="entry name" value="Lysidine-tRNA-synth_C"/>
</dbReference>
<comment type="domain">
    <text evidence="8">The N-terminal region contains the highly conserved SGGXDS motif, predicted to be a P-loop motif involved in ATP binding.</text>
</comment>
<dbReference type="Pfam" id="PF11734">
    <property type="entry name" value="TilS_C"/>
    <property type="match status" value="1"/>
</dbReference>
<dbReference type="OrthoDB" id="9807403at2"/>
<dbReference type="Pfam" id="PF01171">
    <property type="entry name" value="ATP_bind_3"/>
    <property type="match status" value="1"/>
</dbReference>
<dbReference type="KEGG" id="fln:FLA_0641"/>
<dbReference type="SMART" id="SM00977">
    <property type="entry name" value="TilS_C"/>
    <property type="match status" value="1"/>
</dbReference>
<evidence type="ECO:0000256" key="8">
    <source>
        <dbReference type="HAMAP-Rule" id="MF_01161"/>
    </source>
</evidence>
<reference evidence="11" key="1">
    <citation type="submission" date="2017-01" db="EMBL/GenBank/DDBJ databases">
        <authorList>
            <person name="Varghese N."/>
            <person name="Submissions S."/>
        </authorList>
    </citation>
    <scope>NUCLEOTIDE SEQUENCE [LARGE SCALE GENOMIC DNA]</scope>
    <source>
        <strain evidence="11">DSM 21054</strain>
    </source>
</reference>
<comment type="function">
    <text evidence="8">Ligates lysine onto the cytidine present at position 34 of the AUA codon-specific tRNA(Ile) that contains the anticodon CAU, in an ATP-dependent manner. Cytidine is converted to lysidine, thus changing the amino acid specificity of the tRNA from methionine to isoleucine.</text>
</comment>
<keyword evidence="3 8" id="KW-0436">Ligase</keyword>
<dbReference type="GO" id="GO:0006400">
    <property type="term" value="P:tRNA modification"/>
    <property type="evidence" value="ECO:0007669"/>
    <property type="project" value="UniProtKB-UniRule"/>
</dbReference>
<dbReference type="Proteomes" id="UP000186917">
    <property type="component" value="Unassembled WGS sequence"/>
</dbReference>
<keyword evidence="6 8" id="KW-0067">ATP-binding</keyword>
<dbReference type="HAMAP" id="MF_01161">
    <property type="entry name" value="tRNA_Ile_lys_synt"/>
    <property type="match status" value="1"/>
</dbReference>
<keyword evidence="11" id="KW-1185">Reference proteome</keyword>
<accession>A0A173MAW7</accession>
<sequence length="453" mass="51929">MNVPERFMQSWKQRFPHLPSGQCHVLLAVSGGIDSVVLAHLLHIASINFTILHCNFGLRGQESIRDEEFVRSLGQQFQVPVWVQPFNTVQWAQQHKMAIQEAARVLRYNWFAQMAREKEAAGPVAIATAHHANDNIETLLMNFFRGTGIQGLHGIQPMQGNLIRPLLFATREEIVQYAAQHGLQWVEDSSNASEKYTRNYFRLQLIPALKNIFPAVEDNLLHNIERFNEVEMLYTQAVTQQLAKLVEHKGNEIHIPIFKLLKTEPMHTLLWEIIRPCQFTAAQVEEVKKLMYTGHNGSYIASPTHRIIKNRNWLIIAPAVTETAKHVVVEQQGSVVVFKEGTLLTALQVAQPAEAETQNSPLVAMLDAKDIEFPLLLRPWKQGDYFYPLGMQKKKKINRFLIDQKLSATDKEKVWVLEMNQKIIWIVGRRIDNRFKVKPATQNVLICTYQPIG</sequence>
<evidence type="ECO:0000256" key="3">
    <source>
        <dbReference type="ARBA" id="ARBA00022598"/>
    </source>
</evidence>